<gene>
    <name evidence="2" type="ORF">JDV02_006247</name>
</gene>
<dbReference type="GeneID" id="72068196"/>
<evidence type="ECO:0000256" key="1">
    <source>
        <dbReference type="SAM" id="MobiDB-lite"/>
    </source>
</evidence>
<proteinExistence type="predicted"/>
<evidence type="ECO:0000313" key="3">
    <source>
        <dbReference type="Proteomes" id="UP000829364"/>
    </source>
</evidence>
<accession>A0A9Q8QI07</accession>
<protein>
    <submittedName>
        <fullName evidence="2">Uncharacterized protein</fullName>
    </submittedName>
</protein>
<evidence type="ECO:0000313" key="2">
    <source>
        <dbReference type="EMBL" id="UNI20128.1"/>
    </source>
</evidence>
<dbReference type="Proteomes" id="UP000829364">
    <property type="component" value="Chromosome 5"/>
</dbReference>
<feature type="region of interest" description="Disordered" evidence="1">
    <location>
        <begin position="1"/>
        <end position="113"/>
    </location>
</feature>
<dbReference type="RefSeq" id="XP_047843609.1">
    <property type="nucleotide sequence ID" value="XM_047987623.1"/>
</dbReference>
<dbReference type="KEGG" id="ptkz:JDV02_006247"/>
<sequence>MHSAPGASLQRHGAGKKPLKKPWYTTPGRKPTADGHQTGDGNSPTEPTKPANPLRPDHPSGRASTSTVNHRAYVKPHPKDLSAHTLPRRRVTATDQAPPRAGSRGGALRGPLG</sequence>
<dbReference type="AlphaFoldDB" id="A0A9Q8QI07"/>
<reference evidence="2" key="1">
    <citation type="submission" date="2021-11" db="EMBL/GenBank/DDBJ databases">
        <title>Purpureocillium_takamizusanense_genome.</title>
        <authorList>
            <person name="Nguyen N.-H."/>
        </authorList>
    </citation>
    <scope>NUCLEOTIDE SEQUENCE</scope>
    <source>
        <strain evidence="2">PT3</strain>
    </source>
</reference>
<feature type="compositionally biased region" description="Gly residues" evidence="1">
    <location>
        <begin position="103"/>
        <end position="113"/>
    </location>
</feature>
<dbReference type="EMBL" id="CP086358">
    <property type="protein sequence ID" value="UNI20128.1"/>
    <property type="molecule type" value="Genomic_DNA"/>
</dbReference>
<organism evidence="2 3">
    <name type="scientific">Purpureocillium takamizusanense</name>
    <dbReference type="NCBI Taxonomy" id="2060973"/>
    <lineage>
        <taxon>Eukaryota</taxon>
        <taxon>Fungi</taxon>
        <taxon>Dikarya</taxon>
        <taxon>Ascomycota</taxon>
        <taxon>Pezizomycotina</taxon>
        <taxon>Sordariomycetes</taxon>
        <taxon>Hypocreomycetidae</taxon>
        <taxon>Hypocreales</taxon>
        <taxon>Ophiocordycipitaceae</taxon>
        <taxon>Purpureocillium</taxon>
    </lineage>
</organism>
<name>A0A9Q8QI07_9HYPO</name>
<keyword evidence="3" id="KW-1185">Reference proteome</keyword>